<reference evidence="1" key="1">
    <citation type="journal article" date="2022" name="Front. Genet.">
        <title>Chromosome-Scale Assembly of the Dendrobium nobile Genome Provides Insights Into the Molecular Mechanism of the Biosynthesis of the Medicinal Active Ingredient of Dendrobium.</title>
        <authorList>
            <person name="Xu Q."/>
            <person name="Niu S.-C."/>
            <person name="Li K.-L."/>
            <person name="Zheng P.-J."/>
            <person name="Zhang X.-J."/>
            <person name="Jia Y."/>
            <person name="Liu Y."/>
            <person name="Niu Y.-X."/>
            <person name="Yu L.-H."/>
            <person name="Chen D.-F."/>
            <person name="Zhang G.-Q."/>
        </authorList>
    </citation>
    <scope>NUCLEOTIDE SEQUENCE</scope>
    <source>
        <tissue evidence="1">Leaf</tissue>
    </source>
</reference>
<proteinExistence type="predicted"/>
<dbReference type="EMBL" id="JAGYWB010000001">
    <property type="protein sequence ID" value="KAI0531117.1"/>
    <property type="molecule type" value="Genomic_DNA"/>
</dbReference>
<evidence type="ECO:0000313" key="2">
    <source>
        <dbReference type="Proteomes" id="UP000829196"/>
    </source>
</evidence>
<organism evidence="1 2">
    <name type="scientific">Dendrobium nobile</name>
    <name type="common">Orchid</name>
    <dbReference type="NCBI Taxonomy" id="94219"/>
    <lineage>
        <taxon>Eukaryota</taxon>
        <taxon>Viridiplantae</taxon>
        <taxon>Streptophyta</taxon>
        <taxon>Embryophyta</taxon>
        <taxon>Tracheophyta</taxon>
        <taxon>Spermatophyta</taxon>
        <taxon>Magnoliopsida</taxon>
        <taxon>Liliopsida</taxon>
        <taxon>Asparagales</taxon>
        <taxon>Orchidaceae</taxon>
        <taxon>Epidendroideae</taxon>
        <taxon>Malaxideae</taxon>
        <taxon>Dendrobiinae</taxon>
        <taxon>Dendrobium</taxon>
    </lineage>
</organism>
<accession>A0A8T3CDR1</accession>
<gene>
    <name evidence="1" type="ORF">KFK09_000669</name>
</gene>
<dbReference type="AlphaFoldDB" id="A0A8T3CDR1"/>
<comment type="caution">
    <text evidence="1">The sequence shown here is derived from an EMBL/GenBank/DDBJ whole genome shotgun (WGS) entry which is preliminary data.</text>
</comment>
<dbReference type="Proteomes" id="UP000829196">
    <property type="component" value="Unassembled WGS sequence"/>
</dbReference>
<protein>
    <submittedName>
        <fullName evidence="1">Uncharacterized protein</fullName>
    </submittedName>
</protein>
<keyword evidence="2" id="KW-1185">Reference proteome</keyword>
<name>A0A8T3CDR1_DENNO</name>
<sequence length="65" mass="7609">MLLKHIFTQYNSYDKVSAHTNLTRANQHVYLYIKGEQFNSLMKSFMKNKLSTLSTKEDANIILLI</sequence>
<evidence type="ECO:0000313" key="1">
    <source>
        <dbReference type="EMBL" id="KAI0531117.1"/>
    </source>
</evidence>